<dbReference type="Pfam" id="PF00389">
    <property type="entry name" value="2-Hacid_dh"/>
    <property type="match status" value="1"/>
</dbReference>
<dbReference type="SUPFAM" id="SSF51735">
    <property type="entry name" value="NAD(P)-binding Rossmann-fold domains"/>
    <property type="match status" value="1"/>
</dbReference>
<dbReference type="Gene3D" id="3.40.50.720">
    <property type="entry name" value="NAD(P)-binding Rossmann-like Domain"/>
    <property type="match status" value="2"/>
</dbReference>
<evidence type="ECO:0000256" key="3">
    <source>
        <dbReference type="RuleBase" id="RU003719"/>
    </source>
</evidence>
<proteinExistence type="inferred from homology"/>
<accession>S0G242</accession>
<evidence type="ECO:0000313" key="6">
    <source>
        <dbReference type="EMBL" id="EMS79549.1"/>
    </source>
</evidence>
<protein>
    <submittedName>
        <fullName evidence="6">D-3-phosphoglycerate dehydrogenase SerA</fullName>
        <ecNumber evidence="6">1.1.1.95</ecNumber>
    </submittedName>
</protein>
<evidence type="ECO:0000259" key="4">
    <source>
        <dbReference type="Pfam" id="PF00389"/>
    </source>
</evidence>
<dbReference type="EC" id="1.1.1.95" evidence="6"/>
<dbReference type="GO" id="GO:0030267">
    <property type="term" value="F:glyoxylate reductase (NADPH) activity"/>
    <property type="evidence" value="ECO:0007669"/>
    <property type="project" value="TreeGrafter"/>
</dbReference>
<dbReference type="RefSeq" id="WP_006965787.1">
    <property type="nucleotide sequence ID" value="NZ_APJX01000004.1"/>
</dbReference>
<dbReference type="InterPro" id="IPR029752">
    <property type="entry name" value="D-isomer_DH_CS1"/>
</dbReference>
<dbReference type="InterPro" id="IPR006140">
    <property type="entry name" value="D-isomer_DH_NAD-bd"/>
</dbReference>
<dbReference type="GO" id="GO:0005829">
    <property type="term" value="C:cytosol"/>
    <property type="evidence" value="ECO:0007669"/>
    <property type="project" value="TreeGrafter"/>
</dbReference>
<reference evidence="6 7" key="1">
    <citation type="journal article" date="2013" name="Genome Announc.">
        <title>Draft Genome Sequence of Desulfotignum phosphitoxidans DSM 13687 Strain FiPS-3.</title>
        <authorList>
            <person name="Poehlein A."/>
            <person name="Daniel R."/>
            <person name="Simeonova D.D."/>
        </authorList>
    </citation>
    <scope>NUCLEOTIDE SEQUENCE [LARGE SCALE GENOMIC DNA]</scope>
    <source>
        <strain evidence="6 7">DSM 13687</strain>
    </source>
</reference>
<dbReference type="PANTHER" id="PTHR10996:SF178">
    <property type="entry name" value="2-HYDROXYACID DEHYDROGENASE YGL185C-RELATED"/>
    <property type="match status" value="1"/>
</dbReference>
<dbReference type="SUPFAM" id="SSF52283">
    <property type="entry name" value="Formate/glycerate dehydrogenase catalytic domain-like"/>
    <property type="match status" value="1"/>
</dbReference>
<dbReference type="PATRIC" id="fig|1286635.3.peg.2132"/>
<dbReference type="InterPro" id="IPR036291">
    <property type="entry name" value="NAD(P)-bd_dom_sf"/>
</dbReference>
<comment type="similarity">
    <text evidence="3">Belongs to the D-isomer specific 2-hydroxyacid dehydrogenase family.</text>
</comment>
<comment type="caution">
    <text evidence="6">The sequence shown here is derived from an EMBL/GenBank/DDBJ whole genome shotgun (WGS) entry which is preliminary data.</text>
</comment>
<dbReference type="PROSITE" id="PS00065">
    <property type="entry name" value="D_2_HYDROXYACID_DH_1"/>
    <property type="match status" value="1"/>
</dbReference>
<dbReference type="GO" id="GO:0051287">
    <property type="term" value="F:NAD binding"/>
    <property type="evidence" value="ECO:0007669"/>
    <property type="project" value="InterPro"/>
</dbReference>
<evidence type="ECO:0000256" key="1">
    <source>
        <dbReference type="ARBA" id="ARBA00023002"/>
    </source>
</evidence>
<dbReference type="Proteomes" id="UP000014216">
    <property type="component" value="Unassembled WGS sequence"/>
</dbReference>
<keyword evidence="7" id="KW-1185">Reference proteome</keyword>
<feature type="domain" description="D-isomer specific 2-hydroxyacid dehydrogenase catalytic" evidence="4">
    <location>
        <begin position="36"/>
        <end position="299"/>
    </location>
</feature>
<dbReference type="GO" id="GO:0004617">
    <property type="term" value="F:phosphoglycerate dehydrogenase activity"/>
    <property type="evidence" value="ECO:0007669"/>
    <property type="project" value="UniProtKB-EC"/>
</dbReference>
<keyword evidence="1 3" id="KW-0560">Oxidoreductase</keyword>
<evidence type="ECO:0000313" key="7">
    <source>
        <dbReference type="Proteomes" id="UP000014216"/>
    </source>
</evidence>
<gene>
    <name evidence="6" type="primary">serA</name>
    <name evidence="6" type="ORF">Dpo_4c00960</name>
</gene>
<feature type="domain" description="D-isomer specific 2-hydroxyacid dehydrogenase NAD-binding" evidence="5">
    <location>
        <begin position="115"/>
        <end position="279"/>
    </location>
</feature>
<dbReference type="PANTHER" id="PTHR10996">
    <property type="entry name" value="2-HYDROXYACID DEHYDROGENASE-RELATED"/>
    <property type="match status" value="1"/>
</dbReference>
<evidence type="ECO:0000256" key="2">
    <source>
        <dbReference type="ARBA" id="ARBA00023027"/>
    </source>
</evidence>
<sequence length="306" mass="32222">MKNVLCTTTSFGSASPGVLDRIRAHGLNPVLNPLKRKLTARELEDLVAQHDPVGILAGTEPIPSQSLAGFPQTVKVISRVGAGWDNVARDAAEQKGIKVFRTQGVLDDAVAELALGMILSALRHLSRHNADLKAGIWQKHMGGLLKGKTVGILGFGSIGRQVGTLCHALGAKIVYTDPVTAPCDWASPLSKKELVAVSDIISVHAAGSRVLLDADDLAACRSGVILVNTARGGMVDEQALFQGLSSGAIGFACLDVFEKEPYDGPLKDLENVLLTPHIGSYAREARAAMEEMAVDHLLAGLGISTT</sequence>
<dbReference type="EMBL" id="APJX01000004">
    <property type="protein sequence ID" value="EMS79549.1"/>
    <property type="molecule type" value="Genomic_DNA"/>
</dbReference>
<dbReference type="GO" id="GO:0016618">
    <property type="term" value="F:hydroxypyruvate reductase [NAD(P)H] activity"/>
    <property type="evidence" value="ECO:0007669"/>
    <property type="project" value="TreeGrafter"/>
</dbReference>
<dbReference type="Pfam" id="PF02826">
    <property type="entry name" value="2-Hacid_dh_C"/>
    <property type="match status" value="1"/>
</dbReference>
<organism evidence="6 7">
    <name type="scientific">Desulfotignum phosphitoxidans DSM 13687</name>
    <dbReference type="NCBI Taxonomy" id="1286635"/>
    <lineage>
        <taxon>Bacteria</taxon>
        <taxon>Pseudomonadati</taxon>
        <taxon>Thermodesulfobacteriota</taxon>
        <taxon>Desulfobacteria</taxon>
        <taxon>Desulfobacterales</taxon>
        <taxon>Desulfobacteraceae</taxon>
        <taxon>Desulfotignum</taxon>
    </lineage>
</organism>
<keyword evidence="2" id="KW-0520">NAD</keyword>
<dbReference type="OrthoDB" id="9793626at2"/>
<dbReference type="AlphaFoldDB" id="S0G242"/>
<evidence type="ECO:0000259" key="5">
    <source>
        <dbReference type="Pfam" id="PF02826"/>
    </source>
</evidence>
<name>S0G242_9BACT</name>
<dbReference type="InterPro" id="IPR006139">
    <property type="entry name" value="D-isomer_2_OHA_DH_cat_dom"/>
</dbReference>
<dbReference type="InterPro" id="IPR050223">
    <property type="entry name" value="D-isomer_2-hydroxyacid_DH"/>
</dbReference>